<evidence type="ECO:0000256" key="1">
    <source>
        <dbReference type="ARBA" id="ARBA00001933"/>
    </source>
</evidence>
<keyword evidence="5" id="KW-0169">Cobalamin biosynthesis</keyword>
<comment type="function">
    <text evidence="2">Decarboxylates L-threonine-O-3-phosphate to yield (R)-1-amino-2-propanol O-2-phosphate, the precursor for the linkage between the nucleotide loop and the corrin ring in cobalamin.</text>
</comment>
<evidence type="ECO:0000256" key="5">
    <source>
        <dbReference type="ARBA" id="ARBA00022573"/>
    </source>
</evidence>
<gene>
    <name evidence="11" type="ORF">BV133_3466</name>
</gene>
<dbReference type="Gene3D" id="3.40.640.10">
    <property type="entry name" value="Type I PLP-dependent aspartate aminotransferase-like (Major domain)"/>
    <property type="match status" value="1"/>
</dbReference>
<evidence type="ECO:0000256" key="6">
    <source>
        <dbReference type="ARBA" id="ARBA00022898"/>
    </source>
</evidence>
<dbReference type="InterPro" id="IPR004839">
    <property type="entry name" value="Aminotransferase_I/II_large"/>
</dbReference>
<dbReference type="GO" id="GO:0048472">
    <property type="term" value="F:threonine-phosphate decarboxylase activity"/>
    <property type="evidence" value="ECO:0007669"/>
    <property type="project" value="UniProtKB-EC"/>
</dbReference>
<comment type="catalytic activity">
    <reaction evidence="9">
        <text>O-phospho-L-threonine + H(+) = (R)-1-aminopropan-2-yl phosphate + CO2</text>
        <dbReference type="Rhea" id="RHEA:11492"/>
        <dbReference type="ChEBI" id="CHEBI:15378"/>
        <dbReference type="ChEBI" id="CHEBI:16526"/>
        <dbReference type="ChEBI" id="CHEBI:58563"/>
        <dbReference type="ChEBI" id="CHEBI:58675"/>
        <dbReference type="EC" id="4.1.1.81"/>
    </reaction>
</comment>
<dbReference type="InterPro" id="IPR004838">
    <property type="entry name" value="NHTrfase_class1_PyrdxlP-BS"/>
</dbReference>
<dbReference type="RefSeq" id="WP_055036925.1">
    <property type="nucleotide sequence ID" value="NZ_AP014854.2"/>
</dbReference>
<dbReference type="Pfam" id="PF00155">
    <property type="entry name" value="Aminotran_1_2"/>
    <property type="match status" value="1"/>
</dbReference>
<dbReference type="InterPro" id="IPR015422">
    <property type="entry name" value="PyrdxlP-dep_Trfase_small"/>
</dbReference>
<evidence type="ECO:0000259" key="10">
    <source>
        <dbReference type="Pfam" id="PF00155"/>
    </source>
</evidence>
<evidence type="ECO:0000256" key="2">
    <source>
        <dbReference type="ARBA" id="ARBA00003444"/>
    </source>
</evidence>
<dbReference type="GO" id="GO:0009236">
    <property type="term" value="P:cobalamin biosynthetic process"/>
    <property type="evidence" value="ECO:0007669"/>
    <property type="project" value="UniProtKB-UniPathway"/>
</dbReference>
<evidence type="ECO:0000256" key="4">
    <source>
        <dbReference type="ARBA" id="ARBA00012285"/>
    </source>
</evidence>
<dbReference type="UniPathway" id="UPA00148"/>
<dbReference type="PANTHER" id="PTHR42885">
    <property type="entry name" value="HISTIDINOL-PHOSPHATE AMINOTRANSFERASE-RELATED"/>
    <property type="match status" value="1"/>
</dbReference>
<organism evidence="11">
    <name type="scientific">Blastochloris viridis</name>
    <name type="common">Rhodopseudomonas viridis</name>
    <dbReference type="NCBI Taxonomy" id="1079"/>
    <lineage>
        <taxon>Bacteria</taxon>
        <taxon>Pseudomonadati</taxon>
        <taxon>Pseudomonadota</taxon>
        <taxon>Alphaproteobacteria</taxon>
        <taxon>Hyphomicrobiales</taxon>
        <taxon>Blastochloridaceae</taxon>
        <taxon>Blastochloris</taxon>
    </lineage>
</organism>
<dbReference type="PROSITE" id="PS00105">
    <property type="entry name" value="AA_TRANSFER_CLASS_1"/>
    <property type="match status" value="1"/>
</dbReference>
<name>A0A182D6G0_BLAVI</name>
<comment type="cofactor">
    <cofactor evidence="1">
        <name>pyridoxal 5'-phosphate</name>
        <dbReference type="ChEBI" id="CHEBI:597326"/>
    </cofactor>
</comment>
<dbReference type="GO" id="GO:0030170">
    <property type="term" value="F:pyridoxal phosphate binding"/>
    <property type="evidence" value="ECO:0007669"/>
    <property type="project" value="InterPro"/>
</dbReference>
<dbReference type="PATRIC" id="fig|1079.6.peg.1341"/>
<dbReference type="PANTHER" id="PTHR42885:SF1">
    <property type="entry name" value="THREONINE-PHOSPHATE DECARBOXYLASE"/>
    <property type="match status" value="1"/>
</dbReference>
<evidence type="ECO:0000256" key="3">
    <source>
        <dbReference type="ARBA" id="ARBA00004953"/>
    </source>
</evidence>
<accession>A0A182D6G0</accession>
<reference evidence="11" key="1">
    <citation type="journal article" date="2015" name="Genome Announc.">
        <title>Complete Genome Sequence of the Bacteriochlorophyll b-Producing Photosynthetic Bacterium Blastochloris viridis.</title>
        <authorList>
            <person name="Tsukatani Y."/>
            <person name="Hirose Y."/>
            <person name="Harada J."/>
            <person name="Misawa N."/>
            <person name="Mori K."/>
            <person name="Inoue K."/>
            <person name="Tamiaki H."/>
        </authorList>
    </citation>
    <scope>NUCLEOTIDE SEQUENCE [LARGE SCALE GENOMIC DNA]</scope>
    <source>
        <strain evidence="11">DSM 133</strain>
    </source>
</reference>
<dbReference type="KEGG" id="bvr:BVIR_1291"/>
<protein>
    <recommendedName>
        <fullName evidence="4">threonine-phosphate decarboxylase</fullName>
        <ecNumber evidence="4">4.1.1.81</ecNumber>
    </recommendedName>
    <alternativeName>
        <fullName evidence="8">L-threonine-O-3-phosphate decarboxylase</fullName>
    </alternativeName>
</protein>
<dbReference type="InterPro" id="IPR015424">
    <property type="entry name" value="PyrdxlP-dep_Trfase"/>
</dbReference>
<dbReference type="CDD" id="cd00609">
    <property type="entry name" value="AAT_like"/>
    <property type="match status" value="1"/>
</dbReference>
<keyword evidence="7" id="KW-0456">Lyase</keyword>
<dbReference type="InterPro" id="IPR005860">
    <property type="entry name" value="CobD"/>
</dbReference>
<evidence type="ECO:0000313" key="11">
    <source>
        <dbReference type="EMBL" id="BAS01060.1"/>
    </source>
</evidence>
<dbReference type="NCBIfam" id="TIGR01140">
    <property type="entry name" value="L_thr_O3P_dcar"/>
    <property type="match status" value="1"/>
</dbReference>
<proteinExistence type="predicted"/>
<comment type="pathway">
    <text evidence="3">Cofactor biosynthesis; adenosylcobalamin biosynthesis.</text>
</comment>
<dbReference type="EC" id="4.1.1.81" evidence="4"/>
<feature type="domain" description="Aminotransferase class I/classII large" evidence="10">
    <location>
        <begin position="60"/>
        <end position="280"/>
    </location>
</feature>
<evidence type="ECO:0000256" key="7">
    <source>
        <dbReference type="ARBA" id="ARBA00023239"/>
    </source>
</evidence>
<dbReference type="OrthoDB" id="9799304at2"/>
<sequence length="342" mass="36351">MQDASAILNAHGGCIDAAAKLYPKAPQPWLDLSTGINPRPYPVPPIDPALWHRLPLASDLDELLAAAAAYYGRPEGMRLVPVAGSESAIRLLPRIVRARRVGILGPTYPSHAAAWNAAGCVLADLSVLPDPTADLDGMVLVNPNNPDGRRHLAADLLDWAAAWTAAGHWLIVDEAFADVDPAVSLLAQPVLSPRLVVLRSLGKFFGLAGLRLGFIACCETVAARWLPLAGDWPISGPAAAIGAAALRDGDWIARTRQRLAEDRQRLDALLAAAGFAVLGGTDLFRLAEAPGHLADDCDLLGHFGRRGILVRGFSSAQRRIRFGLPGDDDAWRRLGEACLALG</sequence>
<keyword evidence="6" id="KW-0663">Pyridoxal phosphate</keyword>
<evidence type="ECO:0000256" key="8">
    <source>
        <dbReference type="ARBA" id="ARBA00029996"/>
    </source>
</evidence>
<dbReference type="AlphaFoldDB" id="A0A182D6G0"/>
<dbReference type="Gene3D" id="3.90.1150.10">
    <property type="entry name" value="Aspartate Aminotransferase, domain 1"/>
    <property type="match status" value="1"/>
</dbReference>
<dbReference type="SUPFAM" id="SSF53383">
    <property type="entry name" value="PLP-dependent transferases"/>
    <property type="match status" value="1"/>
</dbReference>
<dbReference type="InterPro" id="IPR015421">
    <property type="entry name" value="PyrdxlP-dep_Trfase_major"/>
</dbReference>
<evidence type="ECO:0000256" key="9">
    <source>
        <dbReference type="ARBA" id="ARBA00048531"/>
    </source>
</evidence>
<dbReference type="EMBL" id="AP014854">
    <property type="protein sequence ID" value="BAS01060.1"/>
    <property type="molecule type" value="Genomic_DNA"/>
</dbReference>